<gene>
    <name evidence="2" type="ORF">EP47_06120</name>
</gene>
<dbReference type="AlphaFoldDB" id="A0A0A2SVP0"/>
<sequence length="407" mass="46102">MGLTCEEIKGLEHPYEVLGNGDALAENREELNKLTTEEKLNLATRLILECPPNELRNFAFAMEALRVPTNDSESFHSVLSQAYEVKRRIIALLDPKNKNPHSMILDKEFDEELFNNFNQLAIDVLAKNEATIAARLAETTPSQECSRVSQNINNIFPKSLFAAKVGQAFAVRRDIERLLLGNRPDLFFSSREFRTDACIEFANLFRVIQDKESSIAGKLALHTPAEMRDDVAKKIKSFCAEDNDLTIKVQSAFALRRDIDRFLLGDNPEQFFCSRDFSVDLCLEFGMLFPELLKGHEYTIGEKLAKLDAKIRSDISRKLEMINASAHDQSNPFRLIASAMIPKEELCLKPTPIVLTSAEATKSEPPTSLRNRHVWFQSNPSVGSDSEEDDEEEEKNCWTNFCGLFSK</sequence>
<comment type="caution">
    <text evidence="2">The sequence shown here is derived from an EMBL/GenBank/DDBJ whole genome shotgun (WGS) entry which is preliminary data.</text>
</comment>
<feature type="compositionally biased region" description="Acidic residues" evidence="1">
    <location>
        <begin position="385"/>
        <end position="394"/>
    </location>
</feature>
<dbReference type="STRING" id="1498499.EP47_06120"/>
<name>A0A0A2SVP0_9GAMM</name>
<dbReference type="OrthoDB" id="5652954at2"/>
<proteinExistence type="predicted"/>
<dbReference type="NCBIfam" id="NF045532">
    <property type="entry name" value="T4SS_lpg0008"/>
    <property type="match status" value="1"/>
</dbReference>
<accession>A0A0A2SVP0</accession>
<keyword evidence="3" id="KW-1185">Reference proteome</keyword>
<reference evidence="2 3" key="1">
    <citation type="submission" date="2014-05" db="EMBL/GenBank/DDBJ databases">
        <authorList>
            <person name="Rizzardi K."/>
            <person name="Winiecka-Krusnell J."/>
            <person name="Ramliden M."/>
            <person name="Alm E."/>
            <person name="Andersson S."/>
            <person name="Byfors S."/>
        </authorList>
    </citation>
    <scope>NUCLEOTIDE SEQUENCE [LARGE SCALE GENOMIC DNA]</scope>
    <source>
        <strain evidence="2 3">LEGN</strain>
    </source>
</reference>
<dbReference type="RefSeq" id="WP_035887989.1">
    <property type="nucleotide sequence ID" value="NZ_JNCF01000010.1"/>
</dbReference>
<evidence type="ECO:0000313" key="3">
    <source>
        <dbReference type="Proteomes" id="UP000054422"/>
    </source>
</evidence>
<feature type="region of interest" description="Disordered" evidence="1">
    <location>
        <begin position="358"/>
        <end position="394"/>
    </location>
</feature>
<dbReference type="Proteomes" id="UP000054422">
    <property type="component" value="Unassembled WGS sequence"/>
</dbReference>
<organism evidence="2 3">
    <name type="scientific">Legionella norrlandica</name>
    <dbReference type="NCBI Taxonomy" id="1498499"/>
    <lineage>
        <taxon>Bacteria</taxon>
        <taxon>Pseudomonadati</taxon>
        <taxon>Pseudomonadota</taxon>
        <taxon>Gammaproteobacteria</taxon>
        <taxon>Legionellales</taxon>
        <taxon>Legionellaceae</taxon>
        <taxon>Legionella</taxon>
    </lineage>
</organism>
<evidence type="ECO:0000313" key="2">
    <source>
        <dbReference type="EMBL" id="KGP63791.1"/>
    </source>
</evidence>
<evidence type="ECO:0000256" key="1">
    <source>
        <dbReference type="SAM" id="MobiDB-lite"/>
    </source>
</evidence>
<protein>
    <submittedName>
        <fullName evidence="2">Uncharacterized protein</fullName>
    </submittedName>
</protein>
<feature type="compositionally biased region" description="Polar residues" evidence="1">
    <location>
        <begin position="358"/>
        <end position="369"/>
    </location>
</feature>
<dbReference type="EMBL" id="JNCF01000010">
    <property type="protein sequence ID" value="KGP63791.1"/>
    <property type="molecule type" value="Genomic_DNA"/>
</dbReference>